<protein>
    <submittedName>
        <fullName evidence="2">Uncharacterized protein</fullName>
    </submittedName>
</protein>
<dbReference type="WBParaSite" id="RSKR_0000387425.1">
    <property type="protein sequence ID" value="RSKR_0000387425.1"/>
    <property type="gene ID" value="RSKR_0000387425"/>
</dbReference>
<proteinExistence type="predicted"/>
<reference evidence="2" key="1">
    <citation type="submission" date="2016-11" db="UniProtKB">
        <authorList>
            <consortium name="WormBaseParasite"/>
        </authorList>
    </citation>
    <scope>IDENTIFICATION</scope>
    <source>
        <strain evidence="2">KR3021</strain>
    </source>
</reference>
<evidence type="ECO:0000313" key="2">
    <source>
        <dbReference type="WBParaSite" id="RSKR_0000387425.1"/>
    </source>
</evidence>
<dbReference type="Proteomes" id="UP000095286">
    <property type="component" value="Unplaced"/>
</dbReference>
<sequence length="179" mass="19516">MMPAKMSKTLDKILAKNRVNLPSGNVLNTNMERFVEAALLAVVSDIATNETVQNEPVMSKTLDKILAKNRVNFPSGNVLNTNMEQFFEAALLAVVSDVATNETVQNQPVVNVRRSQRLIAESSSVIHLEPYSPGMAPAVIINAAPLPISFEQKGCGDSFVVNTNQMKSSTWNDVIATDR</sequence>
<organism evidence="1 2">
    <name type="scientific">Rhabditophanes sp. KR3021</name>
    <dbReference type="NCBI Taxonomy" id="114890"/>
    <lineage>
        <taxon>Eukaryota</taxon>
        <taxon>Metazoa</taxon>
        <taxon>Ecdysozoa</taxon>
        <taxon>Nematoda</taxon>
        <taxon>Chromadorea</taxon>
        <taxon>Rhabditida</taxon>
        <taxon>Tylenchina</taxon>
        <taxon>Panagrolaimomorpha</taxon>
        <taxon>Strongyloidoidea</taxon>
        <taxon>Alloionematidae</taxon>
        <taxon>Rhabditophanes</taxon>
    </lineage>
</organism>
<evidence type="ECO:0000313" key="1">
    <source>
        <dbReference type="Proteomes" id="UP000095286"/>
    </source>
</evidence>
<name>A0AC35TRZ4_9BILA</name>
<accession>A0AC35TRZ4</accession>